<keyword evidence="2" id="KW-0238">DNA-binding</keyword>
<dbReference type="GO" id="GO:0003677">
    <property type="term" value="F:DNA binding"/>
    <property type="evidence" value="ECO:0007669"/>
    <property type="project" value="UniProtKB-KW"/>
</dbReference>
<reference evidence="6" key="1">
    <citation type="journal article" date="2023" name="Int. J. Mol. Sci.">
        <title>Metagenomics Revealed a New Genus 'Candidatus Thiocaldithrix dubininis' gen. nov., sp. nov. and a New Species 'Candidatus Thiothrix putei' sp. nov. in the Family Thiotrichaceae, Some Members of Which Have Traits of Both Na+- and H+-Motive Energetics.</title>
        <authorList>
            <person name="Ravin N.V."/>
            <person name="Muntyan M.S."/>
            <person name="Smolyakov D.D."/>
            <person name="Rudenko T.S."/>
            <person name="Beletsky A.V."/>
            <person name="Mardanov A.V."/>
            <person name="Grabovich M.Y."/>
        </authorList>
    </citation>
    <scope>NUCLEOTIDE SEQUENCE</scope>
    <source>
        <strain evidence="6">GKL-01</strain>
    </source>
</reference>
<evidence type="ECO:0000259" key="4">
    <source>
        <dbReference type="PROSITE" id="PS50042"/>
    </source>
</evidence>
<dbReference type="PANTHER" id="PTHR24567:SF75">
    <property type="entry name" value="FUMARATE AND NITRATE REDUCTION REGULATORY PROTEIN"/>
    <property type="match status" value="1"/>
</dbReference>
<evidence type="ECO:0000256" key="2">
    <source>
        <dbReference type="ARBA" id="ARBA00023125"/>
    </source>
</evidence>
<accession>A0AA95KM22</accession>
<dbReference type="Pfam" id="PF13545">
    <property type="entry name" value="HTH_Crp_2"/>
    <property type="match status" value="1"/>
</dbReference>
<dbReference type="SUPFAM" id="SSF51206">
    <property type="entry name" value="cAMP-binding domain-like"/>
    <property type="match status" value="1"/>
</dbReference>
<dbReference type="SMART" id="SM00100">
    <property type="entry name" value="cNMP"/>
    <property type="match status" value="1"/>
</dbReference>
<evidence type="ECO:0000259" key="5">
    <source>
        <dbReference type="PROSITE" id="PS51063"/>
    </source>
</evidence>
<dbReference type="Gene3D" id="2.60.120.10">
    <property type="entry name" value="Jelly Rolls"/>
    <property type="match status" value="1"/>
</dbReference>
<protein>
    <submittedName>
        <fullName evidence="6">Crp/Fnr family transcriptional regulator</fullName>
    </submittedName>
</protein>
<dbReference type="InterPro" id="IPR000595">
    <property type="entry name" value="cNMP-bd_dom"/>
</dbReference>
<proteinExistence type="predicted"/>
<dbReference type="InterPro" id="IPR036388">
    <property type="entry name" value="WH-like_DNA-bd_sf"/>
</dbReference>
<feature type="domain" description="HTH crp-type" evidence="5">
    <location>
        <begin position="154"/>
        <end position="224"/>
    </location>
</feature>
<organism evidence="6">
    <name type="scientific">Candidatus Thiocaldithrix dubininis</name>
    <dbReference type="NCBI Taxonomy" id="3080823"/>
    <lineage>
        <taxon>Bacteria</taxon>
        <taxon>Pseudomonadati</taxon>
        <taxon>Pseudomonadota</taxon>
        <taxon>Gammaproteobacteria</taxon>
        <taxon>Thiotrichales</taxon>
        <taxon>Thiotrichaceae</taxon>
        <taxon>Candidatus Thiocaldithrix</taxon>
    </lineage>
</organism>
<feature type="domain" description="Cyclic nucleotide-binding" evidence="4">
    <location>
        <begin position="20"/>
        <end position="90"/>
    </location>
</feature>
<dbReference type="PANTHER" id="PTHR24567">
    <property type="entry name" value="CRP FAMILY TRANSCRIPTIONAL REGULATORY PROTEIN"/>
    <property type="match status" value="1"/>
</dbReference>
<dbReference type="SMART" id="SM00419">
    <property type="entry name" value="HTH_CRP"/>
    <property type="match status" value="1"/>
</dbReference>
<dbReference type="EMBL" id="CP124755">
    <property type="protein sequence ID" value="WGZ92253.1"/>
    <property type="molecule type" value="Genomic_DNA"/>
</dbReference>
<dbReference type="SUPFAM" id="SSF46785">
    <property type="entry name" value="Winged helix' DNA-binding domain"/>
    <property type="match status" value="1"/>
</dbReference>
<dbReference type="PROSITE" id="PS50042">
    <property type="entry name" value="CNMP_BINDING_3"/>
    <property type="match status" value="1"/>
</dbReference>
<dbReference type="InterPro" id="IPR018490">
    <property type="entry name" value="cNMP-bd_dom_sf"/>
</dbReference>
<gene>
    <name evidence="6" type="ORF">QJT80_07140</name>
</gene>
<dbReference type="PROSITE" id="PS51063">
    <property type="entry name" value="HTH_CRP_2"/>
    <property type="match status" value="1"/>
</dbReference>
<reference evidence="6" key="2">
    <citation type="submission" date="2023-04" db="EMBL/GenBank/DDBJ databases">
        <authorList>
            <person name="Beletskiy A.V."/>
            <person name="Mardanov A.V."/>
            <person name="Ravin N.V."/>
        </authorList>
    </citation>
    <scope>NUCLEOTIDE SEQUENCE</scope>
    <source>
        <strain evidence="6">GKL-01</strain>
    </source>
</reference>
<dbReference type="InterPro" id="IPR012318">
    <property type="entry name" value="HTH_CRP"/>
</dbReference>
<keyword evidence="1" id="KW-0805">Transcription regulation</keyword>
<dbReference type="InterPro" id="IPR014710">
    <property type="entry name" value="RmlC-like_jellyroll"/>
</dbReference>
<dbReference type="PRINTS" id="PR00034">
    <property type="entry name" value="HTHCRP"/>
</dbReference>
<dbReference type="GO" id="GO:0003700">
    <property type="term" value="F:DNA-binding transcription factor activity"/>
    <property type="evidence" value="ECO:0007669"/>
    <property type="project" value="TreeGrafter"/>
</dbReference>
<dbReference type="GO" id="GO:0005829">
    <property type="term" value="C:cytosol"/>
    <property type="evidence" value="ECO:0007669"/>
    <property type="project" value="TreeGrafter"/>
</dbReference>
<dbReference type="Proteomes" id="UP001300672">
    <property type="component" value="Chromosome"/>
</dbReference>
<evidence type="ECO:0000256" key="1">
    <source>
        <dbReference type="ARBA" id="ARBA00023015"/>
    </source>
</evidence>
<sequence length="236" mass="26565">MSNVRGKGQCRSCHIRHLSIFAQLPEQKLIDIQSFQPLVMGYDPTETIYHQGANASTAYTLRKGLVKLLKVLPNGRTQIVRVIREGELFGFDGFAGDTYNHTAIPLTEIEVCRLPLAELLDLKRQNPEIENAMMKRWVQHLREAEDMMVELGAKKAAERLASFLIRWCTSSNATNTWIELPLSRGEMGELLGLTIETVSRFLSEWKRQGFITEQRGAIQICDVAALRKAACSNGSC</sequence>
<keyword evidence="3" id="KW-0804">Transcription</keyword>
<dbReference type="CDD" id="cd00092">
    <property type="entry name" value="HTH_CRP"/>
    <property type="match status" value="1"/>
</dbReference>
<dbReference type="InterPro" id="IPR036390">
    <property type="entry name" value="WH_DNA-bd_sf"/>
</dbReference>
<dbReference type="InterPro" id="IPR050397">
    <property type="entry name" value="Env_Response_Regulators"/>
</dbReference>
<name>A0AA95KM22_9GAMM</name>
<dbReference type="CDD" id="cd00038">
    <property type="entry name" value="CAP_ED"/>
    <property type="match status" value="1"/>
</dbReference>
<dbReference type="AlphaFoldDB" id="A0AA95KM22"/>
<evidence type="ECO:0000313" key="6">
    <source>
        <dbReference type="EMBL" id="WGZ92253.1"/>
    </source>
</evidence>
<dbReference type="Gene3D" id="1.10.10.10">
    <property type="entry name" value="Winged helix-like DNA-binding domain superfamily/Winged helix DNA-binding domain"/>
    <property type="match status" value="1"/>
</dbReference>
<dbReference type="Pfam" id="PF00027">
    <property type="entry name" value="cNMP_binding"/>
    <property type="match status" value="1"/>
</dbReference>
<dbReference type="KEGG" id="tdu:QJT80_07140"/>
<evidence type="ECO:0000256" key="3">
    <source>
        <dbReference type="ARBA" id="ARBA00023163"/>
    </source>
</evidence>